<sequence>MAPVEEADTLIHEVLHAIIASAGLTVPEEEPIVRALASNLTGVLADNPTFRRHLNALLK</sequence>
<reference evidence="1 2" key="1">
    <citation type="submission" date="2010-10" db="EMBL/GenBank/DDBJ databases">
        <title>Genomic analysis of Ralstonia solanacearum phages RSB2 and RSB3.</title>
        <authorList>
            <person name="Kawasaki T."/>
            <person name="Ishikawa H."/>
            <person name="Shimizu M."/>
            <person name="Omoto W."/>
            <person name="Fujie M."/>
            <person name="Yamada T."/>
        </authorList>
    </citation>
    <scope>NUCLEOTIDE SEQUENCE [LARGE SCALE GENOMIC DNA]</scope>
    <source>
        <strain evidence="1">RSB2</strain>
    </source>
</reference>
<keyword evidence="2" id="KW-1185">Reference proteome</keyword>
<accession>E5RV27</accession>
<dbReference type="RefSeq" id="YP_009017768.1">
    <property type="nucleotide sequence ID" value="NC_023736.1"/>
</dbReference>
<organism evidence="1 2">
    <name type="scientific">Ralstonia phage RSB2</name>
    <dbReference type="NCBI Taxonomy" id="913183"/>
    <lineage>
        <taxon>Viruses</taxon>
        <taxon>Duplodnaviria</taxon>
        <taxon>Heunggongvirae</taxon>
        <taxon>Uroviricota</taxon>
        <taxon>Caudoviricetes</taxon>
        <taxon>Autographivirales</taxon>
        <taxon>Autotranscriptaviridae</taxon>
        <taxon>Kelmasvirus</taxon>
        <taxon>Kelmasvirus RSB2</taxon>
    </lineage>
</organism>
<gene>
    <name evidence="1" type="primary">ORF47</name>
</gene>
<name>E5RV27_9CAUD</name>
<dbReference type="EMBL" id="AB597179">
    <property type="protein sequence ID" value="BAJ51835.1"/>
    <property type="molecule type" value="Genomic_DNA"/>
</dbReference>
<evidence type="ECO:0000313" key="1">
    <source>
        <dbReference type="EMBL" id="BAJ51835.1"/>
    </source>
</evidence>
<dbReference type="KEGG" id="vg:18559183"/>
<evidence type="ECO:0000313" key="2">
    <source>
        <dbReference type="Proteomes" id="UP000008913"/>
    </source>
</evidence>
<proteinExistence type="predicted"/>
<protein>
    <submittedName>
        <fullName evidence="1">Uncharacterized protein ORF47</fullName>
    </submittedName>
</protein>
<dbReference type="Proteomes" id="UP000008913">
    <property type="component" value="Segment"/>
</dbReference>
<dbReference type="GeneID" id="18559183"/>
<dbReference type="OrthoDB" id="38153at10239"/>